<name>A0ABZ1WJX3_9ACTN</name>
<evidence type="ECO:0000313" key="3">
    <source>
        <dbReference type="Proteomes" id="UP001432014"/>
    </source>
</evidence>
<protein>
    <submittedName>
        <fullName evidence="2">Helicase associated domain-containing protein</fullName>
    </submittedName>
</protein>
<dbReference type="Pfam" id="PF03457">
    <property type="entry name" value="HA"/>
    <property type="match status" value="2"/>
</dbReference>
<dbReference type="EMBL" id="CP108482">
    <property type="protein sequence ID" value="WUS60949.1"/>
    <property type="molecule type" value="Genomic_DNA"/>
</dbReference>
<organism evidence="2 3">
    <name type="scientific">Kitasatospora herbaricolor</name>
    <dbReference type="NCBI Taxonomy" id="68217"/>
    <lineage>
        <taxon>Bacteria</taxon>
        <taxon>Bacillati</taxon>
        <taxon>Actinomycetota</taxon>
        <taxon>Actinomycetes</taxon>
        <taxon>Kitasatosporales</taxon>
        <taxon>Streptomycetaceae</taxon>
        <taxon>Kitasatospora</taxon>
    </lineage>
</organism>
<sequence length="101" mass="11063">MPPSGMFALAASFRARHGHLDACDKSVDGDLVSWLDRQRYLKGAGLLAPARTHELDQLGMIWDKHARSWDRGFAHARAWAETHGHLAVPAAEKLDSHAVGA</sequence>
<feature type="domain" description="Helicase-associated" evidence="1">
    <location>
        <begin position="6"/>
        <end position="60"/>
    </location>
</feature>
<evidence type="ECO:0000259" key="1">
    <source>
        <dbReference type="Pfam" id="PF03457"/>
    </source>
</evidence>
<dbReference type="Gene3D" id="6.10.140.530">
    <property type="match status" value="1"/>
</dbReference>
<dbReference type="InterPro" id="IPR005114">
    <property type="entry name" value="Helicase_assoc"/>
</dbReference>
<dbReference type="Proteomes" id="UP001432014">
    <property type="component" value="Chromosome"/>
</dbReference>
<reference evidence="2 3" key="1">
    <citation type="submission" date="2022-10" db="EMBL/GenBank/DDBJ databases">
        <title>The complete genomes of actinobacterial strains from the NBC collection.</title>
        <authorList>
            <person name="Joergensen T.S."/>
            <person name="Alvarez Arevalo M."/>
            <person name="Sterndorff E.B."/>
            <person name="Faurdal D."/>
            <person name="Vuksanovic O."/>
            <person name="Mourched A.-S."/>
            <person name="Charusanti P."/>
            <person name="Shaw S."/>
            <person name="Blin K."/>
            <person name="Weber T."/>
        </authorList>
    </citation>
    <scope>NUCLEOTIDE SEQUENCE [LARGE SCALE GENOMIC DNA]</scope>
    <source>
        <strain evidence="2 3">NBC_01247</strain>
    </source>
</reference>
<dbReference type="RefSeq" id="WP_329611607.1">
    <property type="nucleotide sequence ID" value="NZ_CP108482.1"/>
</dbReference>
<dbReference type="PANTHER" id="PTHR33418">
    <property type="entry name" value="HELICASE-ASSOCIATED"/>
    <property type="match status" value="1"/>
</dbReference>
<feature type="domain" description="Helicase-associated" evidence="1">
    <location>
        <begin position="66"/>
        <end position="95"/>
    </location>
</feature>
<accession>A0ABZ1WJX3</accession>
<proteinExistence type="predicted"/>
<gene>
    <name evidence="2" type="ORF">OG469_38930</name>
</gene>
<evidence type="ECO:0000313" key="2">
    <source>
        <dbReference type="EMBL" id="WUS60949.1"/>
    </source>
</evidence>
<keyword evidence="3" id="KW-1185">Reference proteome</keyword>
<dbReference type="PANTHER" id="PTHR33418:SF1">
    <property type="entry name" value="HELICASE-ASSOCIATED DOMAIN-CONTAINING PROTEIN"/>
    <property type="match status" value="1"/>
</dbReference>